<gene>
    <name evidence="1" type="ORF">HanXRQr2_Chr04g0163071</name>
</gene>
<reference evidence="1" key="1">
    <citation type="journal article" date="2017" name="Nature">
        <title>The sunflower genome provides insights into oil metabolism, flowering and Asterid evolution.</title>
        <authorList>
            <person name="Badouin H."/>
            <person name="Gouzy J."/>
            <person name="Grassa C.J."/>
            <person name="Murat F."/>
            <person name="Staton S.E."/>
            <person name="Cottret L."/>
            <person name="Lelandais-Briere C."/>
            <person name="Owens G.L."/>
            <person name="Carrere S."/>
            <person name="Mayjonade B."/>
            <person name="Legrand L."/>
            <person name="Gill N."/>
            <person name="Kane N.C."/>
            <person name="Bowers J.E."/>
            <person name="Hubner S."/>
            <person name="Bellec A."/>
            <person name="Berard A."/>
            <person name="Berges H."/>
            <person name="Blanchet N."/>
            <person name="Boniface M.C."/>
            <person name="Brunel D."/>
            <person name="Catrice O."/>
            <person name="Chaidir N."/>
            <person name="Claudel C."/>
            <person name="Donnadieu C."/>
            <person name="Faraut T."/>
            <person name="Fievet G."/>
            <person name="Helmstetter N."/>
            <person name="King M."/>
            <person name="Knapp S.J."/>
            <person name="Lai Z."/>
            <person name="Le Paslier M.C."/>
            <person name="Lippi Y."/>
            <person name="Lorenzon L."/>
            <person name="Mandel J.R."/>
            <person name="Marage G."/>
            <person name="Marchand G."/>
            <person name="Marquand E."/>
            <person name="Bret-Mestries E."/>
            <person name="Morien E."/>
            <person name="Nambeesan S."/>
            <person name="Nguyen T."/>
            <person name="Pegot-Espagnet P."/>
            <person name="Pouilly N."/>
            <person name="Raftis F."/>
            <person name="Sallet E."/>
            <person name="Schiex T."/>
            <person name="Thomas J."/>
            <person name="Vandecasteele C."/>
            <person name="Vares D."/>
            <person name="Vear F."/>
            <person name="Vautrin S."/>
            <person name="Crespi M."/>
            <person name="Mangin B."/>
            <person name="Burke J.M."/>
            <person name="Salse J."/>
            <person name="Munos S."/>
            <person name="Vincourt P."/>
            <person name="Rieseberg L.H."/>
            <person name="Langlade N.B."/>
        </authorList>
    </citation>
    <scope>NUCLEOTIDE SEQUENCE</scope>
    <source>
        <tissue evidence="1">Leaves</tissue>
    </source>
</reference>
<protein>
    <submittedName>
        <fullName evidence="1">Uncharacterized protein</fullName>
    </submittedName>
</protein>
<dbReference type="AlphaFoldDB" id="A0A9K3NRI9"/>
<dbReference type="EMBL" id="MNCJ02000319">
    <property type="protein sequence ID" value="KAF5809916.1"/>
    <property type="molecule type" value="Genomic_DNA"/>
</dbReference>
<evidence type="ECO:0000313" key="1">
    <source>
        <dbReference type="EMBL" id="KAF5809916.1"/>
    </source>
</evidence>
<accession>A0A9K3NRI9</accession>
<evidence type="ECO:0000313" key="2">
    <source>
        <dbReference type="Proteomes" id="UP000215914"/>
    </source>
</evidence>
<sequence length="67" mass="7476">MKCFGSTPPNTSSPPFSSASFRLSQKENTCSLTSPCSTILYLLIISRYVCHVQETRSAFMSNKSKYD</sequence>
<organism evidence="1 2">
    <name type="scientific">Helianthus annuus</name>
    <name type="common">Common sunflower</name>
    <dbReference type="NCBI Taxonomy" id="4232"/>
    <lineage>
        <taxon>Eukaryota</taxon>
        <taxon>Viridiplantae</taxon>
        <taxon>Streptophyta</taxon>
        <taxon>Embryophyta</taxon>
        <taxon>Tracheophyta</taxon>
        <taxon>Spermatophyta</taxon>
        <taxon>Magnoliopsida</taxon>
        <taxon>eudicotyledons</taxon>
        <taxon>Gunneridae</taxon>
        <taxon>Pentapetalae</taxon>
        <taxon>asterids</taxon>
        <taxon>campanulids</taxon>
        <taxon>Asterales</taxon>
        <taxon>Asteraceae</taxon>
        <taxon>Asteroideae</taxon>
        <taxon>Heliantheae alliance</taxon>
        <taxon>Heliantheae</taxon>
        <taxon>Helianthus</taxon>
    </lineage>
</organism>
<keyword evidence="2" id="KW-1185">Reference proteome</keyword>
<name>A0A9K3NRI9_HELAN</name>
<comment type="caution">
    <text evidence="1">The sequence shown here is derived from an EMBL/GenBank/DDBJ whole genome shotgun (WGS) entry which is preliminary data.</text>
</comment>
<dbReference type="Proteomes" id="UP000215914">
    <property type="component" value="Unassembled WGS sequence"/>
</dbReference>
<proteinExistence type="predicted"/>
<reference evidence="1" key="2">
    <citation type="submission" date="2020-06" db="EMBL/GenBank/DDBJ databases">
        <title>Helianthus annuus Genome sequencing and assembly Release 2.</title>
        <authorList>
            <person name="Gouzy J."/>
            <person name="Langlade N."/>
            <person name="Munos S."/>
        </authorList>
    </citation>
    <scope>NUCLEOTIDE SEQUENCE</scope>
    <source>
        <tissue evidence="1">Leaves</tissue>
    </source>
</reference>
<dbReference type="Gramene" id="mRNA:HanXRQr2_Chr04g0163071">
    <property type="protein sequence ID" value="CDS:HanXRQr2_Chr04g0163071.1"/>
    <property type="gene ID" value="HanXRQr2_Chr04g0163071"/>
</dbReference>